<dbReference type="GO" id="GO:0032436">
    <property type="term" value="P:positive regulation of proteasomal ubiquitin-dependent protein catabolic process"/>
    <property type="evidence" value="ECO:0007669"/>
    <property type="project" value="TreeGrafter"/>
</dbReference>
<proteinExistence type="predicted"/>
<dbReference type="GO" id="GO:1990756">
    <property type="term" value="F:ubiquitin-like ligase-substrate adaptor activity"/>
    <property type="evidence" value="ECO:0007669"/>
    <property type="project" value="TreeGrafter"/>
</dbReference>
<accession>A0A7S1XDY5</accession>
<dbReference type="PANTHER" id="PTHR13374">
    <property type="entry name" value="DET1 HOMOLOG DE-ETIOLATED-1 HOMOLOG"/>
    <property type="match status" value="1"/>
</dbReference>
<dbReference type="GO" id="GO:0031625">
    <property type="term" value="F:ubiquitin protein ligase binding"/>
    <property type="evidence" value="ECO:0007669"/>
    <property type="project" value="TreeGrafter"/>
</dbReference>
<dbReference type="GO" id="GO:0005634">
    <property type="term" value="C:nucleus"/>
    <property type="evidence" value="ECO:0007669"/>
    <property type="project" value="TreeGrafter"/>
</dbReference>
<evidence type="ECO:0000256" key="1">
    <source>
        <dbReference type="SAM" id="MobiDB-lite"/>
    </source>
</evidence>
<dbReference type="AlphaFoldDB" id="A0A7S1XDY5"/>
<evidence type="ECO:0000313" key="2">
    <source>
        <dbReference type="EMBL" id="CAD9231512.1"/>
    </source>
</evidence>
<reference evidence="2" key="1">
    <citation type="submission" date="2021-01" db="EMBL/GenBank/DDBJ databases">
        <authorList>
            <person name="Corre E."/>
            <person name="Pelletier E."/>
            <person name="Niang G."/>
            <person name="Scheremetjew M."/>
            <person name="Finn R."/>
            <person name="Kale V."/>
            <person name="Holt S."/>
            <person name="Cochrane G."/>
            <person name="Meng A."/>
            <person name="Brown T."/>
            <person name="Cohen L."/>
        </authorList>
    </citation>
    <scope>NUCLEOTIDE SEQUENCE</scope>
    <source>
        <strain evidence="2">SAG 36.94</strain>
    </source>
</reference>
<protein>
    <submittedName>
        <fullName evidence="2">Uncharacterized protein</fullName>
    </submittedName>
</protein>
<dbReference type="EMBL" id="HBGH01006803">
    <property type="protein sequence ID" value="CAD9231512.1"/>
    <property type="molecule type" value="Transcribed_RNA"/>
</dbReference>
<dbReference type="InterPro" id="IPR019138">
    <property type="entry name" value="De-etiolated_protein_1_Det1"/>
</dbReference>
<dbReference type="Pfam" id="PF09737">
    <property type="entry name" value="Det1"/>
    <property type="match status" value="1"/>
</dbReference>
<organism evidence="2">
    <name type="scientific">Compsopogon caeruleus</name>
    <dbReference type="NCBI Taxonomy" id="31354"/>
    <lineage>
        <taxon>Eukaryota</taxon>
        <taxon>Rhodophyta</taxon>
        <taxon>Compsopogonophyceae</taxon>
        <taxon>Compsopogonales</taxon>
        <taxon>Compsopogonaceae</taxon>
        <taxon>Compsopogon</taxon>
    </lineage>
</organism>
<dbReference type="GO" id="GO:0016567">
    <property type="term" value="P:protein ubiquitination"/>
    <property type="evidence" value="ECO:0007669"/>
    <property type="project" value="TreeGrafter"/>
</dbReference>
<dbReference type="PANTHER" id="PTHR13374:SF3">
    <property type="entry name" value="DET1 HOMOLOG"/>
    <property type="match status" value="1"/>
</dbReference>
<feature type="region of interest" description="Disordered" evidence="1">
    <location>
        <begin position="111"/>
        <end position="203"/>
    </location>
</feature>
<feature type="compositionally biased region" description="Low complexity" evidence="1">
    <location>
        <begin position="135"/>
        <end position="147"/>
    </location>
</feature>
<dbReference type="GO" id="GO:0031461">
    <property type="term" value="C:cullin-RING ubiquitin ligase complex"/>
    <property type="evidence" value="ECO:0007669"/>
    <property type="project" value="TreeGrafter"/>
</dbReference>
<name>A0A7S1XDY5_9RHOD</name>
<gene>
    <name evidence="2" type="ORF">CCAE0312_LOCUS3589</name>
</gene>
<sequence length="673" mass="76560">MDGNEYNGWGRGRRDLGLEWASGRMTTAKHLWLRLRGRESLLGAAGSSQVLVFRRHAYENVVPNVTAFDVRGCPQVSTFRRFTPDGRYLVAFARNQVDVLLFQMESGGHRAGVPEQATQAEEPFDEWSSGWTRIPSSNRVSSTSPSRFTMARANRSLQPPVPLSSADHQRDTPSAVFSSSNVMDHPPPSTAGERHSQMPSRPLQMHSISQEPTLSRVHNDPSKPFTCSFDRFFTKVFEGPVATGGDSLVEDFCLATSNNRFLIFASRAEISEAGGATQSGEALEEDVSIATAIVMSITFHLFDLAKWRIVDRFSLERDLVDLRQHQHVHLLNDLLLILSMRHQTLHILRIDDSGFFAKTLQIGTHCSDGDSTAISRGQDALNQFRRLNPRAMDIINERELTDFHTELESTRVSHRRHVTQASRGMGNGLSQQGLFTGLLHRLLVFRYHKDRQGLYDKFGYYCSLVMFKAQFLDPAHILIRLGRLEQPMTPVIERKNVPCFMVFNFRSGEVISFLETPRELEKLLELYIENYNSFWLLDNPLHRPVDPNAQNELRGLREHSLSRFHMHALMGLPVASQSKNLSPYLNDQIFSYDERKLPALDGSHPLERKEYPTVKFTSRRSGALRFKLIPGHPYSKDPALKVMYLFHPFLPFVISMQQSLYQGKTINFHYGSG</sequence>